<reference evidence="1 2" key="1">
    <citation type="journal article" date="2019" name="Sci. Data">
        <title>Hybrid genome assembly and annotation of Danionella translucida.</title>
        <authorList>
            <person name="Kadobianskyi M."/>
            <person name="Schulze L."/>
            <person name="Schuelke M."/>
            <person name="Judkewitz B."/>
        </authorList>
    </citation>
    <scope>NUCLEOTIDE SEQUENCE [LARGE SCALE GENOMIC DNA]</scope>
    <source>
        <strain evidence="1 2">Bolton</strain>
    </source>
</reference>
<evidence type="ECO:0000313" key="2">
    <source>
        <dbReference type="Proteomes" id="UP000316079"/>
    </source>
</evidence>
<comment type="caution">
    <text evidence="1">The sequence shown here is derived from an EMBL/GenBank/DDBJ whole genome shotgun (WGS) entry which is preliminary data.</text>
</comment>
<dbReference type="Proteomes" id="UP000316079">
    <property type="component" value="Unassembled WGS sequence"/>
</dbReference>
<protein>
    <submittedName>
        <fullName evidence="1">Uncharacterized protein</fullName>
    </submittedName>
</protein>
<name>A0A553R6P6_9TELE</name>
<accession>A0A553R6P6</accession>
<organism evidence="1 2">
    <name type="scientific">Danionella cerebrum</name>
    <dbReference type="NCBI Taxonomy" id="2873325"/>
    <lineage>
        <taxon>Eukaryota</taxon>
        <taxon>Metazoa</taxon>
        <taxon>Chordata</taxon>
        <taxon>Craniata</taxon>
        <taxon>Vertebrata</taxon>
        <taxon>Euteleostomi</taxon>
        <taxon>Actinopterygii</taxon>
        <taxon>Neopterygii</taxon>
        <taxon>Teleostei</taxon>
        <taxon>Ostariophysi</taxon>
        <taxon>Cypriniformes</taxon>
        <taxon>Danionidae</taxon>
        <taxon>Danioninae</taxon>
        <taxon>Danionella</taxon>
    </lineage>
</organism>
<dbReference type="EMBL" id="SRMA01025203">
    <property type="protein sequence ID" value="TRY97859.1"/>
    <property type="molecule type" value="Genomic_DNA"/>
</dbReference>
<dbReference type="AlphaFoldDB" id="A0A553R6P6"/>
<gene>
    <name evidence="1" type="ORF">DNTS_034109</name>
</gene>
<proteinExistence type="predicted"/>
<evidence type="ECO:0000313" key="1">
    <source>
        <dbReference type="EMBL" id="TRY97859.1"/>
    </source>
</evidence>
<keyword evidence="2" id="KW-1185">Reference proteome</keyword>
<sequence>MMMFPHPWMLLRRLNRPGSARQARVALAVLRRSSSRPCQDDPHSLCERGRACHESDTMALILCADEVWRGRRSEFVLWSPEQTSHALDTQRTQRCLRRRFSICQPGQMAAEAAVPGSVLGWHALVLRPVTFYIVSKPPMASARAAALKHEEEGVNG</sequence>